<dbReference type="InterPro" id="IPR049046">
    <property type="entry name" value="Beta-AFase-like_GH127_middle"/>
</dbReference>
<evidence type="ECO:0000259" key="3">
    <source>
        <dbReference type="Pfam" id="PF20736"/>
    </source>
</evidence>
<reference evidence="4 5" key="1">
    <citation type="journal article" date="2011" name="J. Bacteriol.">
        <title>Genome sequence of 'Pedosphaera parvula' Ellin514, an aerobic Verrucomicrobial isolate from pasture soil.</title>
        <authorList>
            <person name="Kant R."/>
            <person name="van Passel M.W."/>
            <person name="Sangwan P."/>
            <person name="Palva A."/>
            <person name="Lucas S."/>
            <person name="Copeland A."/>
            <person name="Lapidus A."/>
            <person name="Glavina Del Rio T."/>
            <person name="Dalin E."/>
            <person name="Tice H."/>
            <person name="Bruce D."/>
            <person name="Goodwin L."/>
            <person name="Pitluck S."/>
            <person name="Chertkov O."/>
            <person name="Larimer F.W."/>
            <person name="Land M.L."/>
            <person name="Hauser L."/>
            <person name="Brettin T.S."/>
            <person name="Detter J.C."/>
            <person name="Han S."/>
            <person name="de Vos W.M."/>
            <person name="Janssen P.H."/>
            <person name="Smidt H."/>
        </authorList>
    </citation>
    <scope>NUCLEOTIDE SEQUENCE [LARGE SCALE GENOMIC DNA]</scope>
    <source>
        <strain evidence="4 5">Ellin514</strain>
    </source>
</reference>
<dbReference type="Pfam" id="PF20736">
    <property type="entry name" value="Glyco_hydro127M"/>
    <property type="match status" value="1"/>
</dbReference>
<dbReference type="AlphaFoldDB" id="B9XB00"/>
<dbReference type="EMBL" id="ABOX02000002">
    <property type="protein sequence ID" value="EEF63185.1"/>
    <property type="molecule type" value="Genomic_DNA"/>
</dbReference>
<evidence type="ECO:0000313" key="5">
    <source>
        <dbReference type="Proteomes" id="UP000003688"/>
    </source>
</evidence>
<dbReference type="InterPro" id="IPR012878">
    <property type="entry name" value="Beta-AFase-like_GH127_cat"/>
</dbReference>
<keyword evidence="5" id="KW-1185">Reference proteome</keyword>
<feature type="chain" id="PRO_5002893109" description="Transcriptional initiation protein Tat" evidence="1">
    <location>
        <begin position="25"/>
        <end position="675"/>
    </location>
</feature>
<accession>B9XB00</accession>
<dbReference type="PANTHER" id="PTHR31151:SF0">
    <property type="entry name" value="PROLINE-TRNA LIGASE (DUF1680)"/>
    <property type="match status" value="1"/>
</dbReference>
<dbReference type="SUPFAM" id="SSF48208">
    <property type="entry name" value="Six-hairpin glycosidases"/>
    <property type="match status" value="1"/>
</dbReference>
<comment type="caution">
    <text evidence="4">The sequence shown here is derived from an EMBL/GenBank/DDBJ whole genome shotgun (WGS) entry which is preliminary data.</text>
</comment>
<evidence type="ECO:0000313" key="4">
    <source>
        <dbReference type="EMBL" id="EEF63185.1"/>
    </source>
</evidence>
<organism evidence="4 5">
    <name type="scientific">Pedosphaera parvula (strain Ellin514)</name>
    <dbReference type="NCBI Taxonomy" id="320771"/>
    <lineage>
        <taxon>Bacteria</taxon>
        <taxon>Pseudomonadati</taxon>
        <taxon>Verrucomicrobiota</taxon>
        <taxon>Pedosphaerae</taxon>
        <taxon>Pedosphaerales</taxon>
        <taxon>Pedosphaeraceae</taxon>
        <taxon>Pedosphaera</taxon>
    </lineage>
</organism>
<dbReference type="InterPro" id="IPR008928">
    <property type="entry name" value="6-hairpin_glycosidase_sf"/>
</dbReference>
<dbReference type="PANTHER" id="PTHR31151">
    <property type="entry name" value="PROLINE-TRNA LIGASE (DUF1680)"/>
    <property type="match status" value="1"/>
</dbReference>
<feature type="domain" description="Non-reducing end beta-L-arabinofuranosidase-like GH127 middle" evidence="3">
    <location>
        <begin position="428"/>
        <end position="524"/>
    </location>
</feature>
<keyword evidence="1" id="KW-0732">Signal</keyword>
<dbReference type="Proteomes" id="UP000003688">
    <property type="component" value="Unassembled WGS sequence"/>
</dbReference>
<evidence type="ECO:0000259" key="2">
    <source>
        <dbReference type="Pfam" id="PF07944"/>
    </source>
</evidence>
<dbReference type="STRING" id="320771.Cflav_PD5820"/>
<feature type="domain" description="Non-reducing end beta-L-arabinofuranosidase-like GH127 catalytic" evidence="2">
    <location>
        <begin position="103"/>
        <end position="416"/>
    </location>
</feature>
<name>B9XB00_PEDPL</name>
<gene>
    <name evidence="4" type="ORF">Cflav_PD5820</name>
</gene>
<sequence length="675" mass="75751">MCRWLQAAWVAGLCLPLIVNDAPASGMQPGNTDFPGTKGCVTNRSPLVATPFFKLPIGAINPKGWLRHQLELEAAGMTGHLEEISGWCKFEGNAWVSSDGKGHSAWEEVPYWLKGYGDLGYVLKNEKIITEARKWIDGVLSSQEADGYFGPRANKTGLNGKPDLWPHMVMLNVLQTFYEATGDERVIPFMTKYLKWLNQQPPEYFGNGYWPKIRWGDTIESAYWLYNRTGDTWLLDLAKKIHEHMQDWTSGVHDWHNVNIAQGFREPGVYYLQAKDSSFLQAVENNYEQVMNAYGQFPGGGFAGDENCRPGYTDPRQGFETCGMVEFMHSFEMLEKISGNPVWSDRCEEIAFNSLPAAITPDWKGLHYLTCANQVQLDKGNHAPEINNEGTMFSFSPFQVYRCCQHNVSHGWPYYAEELWLGTSDHGLAASLYAASEVSAKVGNGSVVKIAEETDYPFDDTITLKISTQKSIKFPLHLRIPGWCEQPTFKINGKLASVKTQKGSFAIIDRKWKDGDVVSLRLPMKVAVRHWEKNHNAASVDYGPLTFSLKIGEKWNRYGGTDTWPEYEVFPGTAWNYGLELDGKNPGSSFKIVKRAFDSTANPFTQGTMPIELHVQAKKIPGWKVDDHGMVGKLMDSPVKSEEASETVTLIPMGAARLRISVFPVVGVEGRNSQH</sequence>
<proteinExistence type="predicted"/>
<feature type="signal peptide" evidence="1">
    <location>
        <begin position="1"/>
        <end position="24"/>
    </location>
</feature>
<evidence type="ECO:0000256" key="1">
    <source>
        <dbReference type="SAM" id="SignalP"/>
    </source>
</evidence>
<dbReference type="Pfam" id="PF07944">
    <property type="entry name" value="Beta-AFase-like_GH127_cat"/>
    <property type="match status" value="1"/>
</dbReference>
<protein>
    <recommendedName>
        <fullName evidence="6">Transcriptional initiation protein Tat</fullName>
    </recommendedName>
</protein>
<evidence type="ECO:0008006" key="6">
    <source>
        <dbReference type="Google" id="ProtNLM"/>
    </source>
</evidence>
<dbReference type="GO" id="GO:0005975">
    <property type="term" value="P:carbohydrate metabolic process"/>
    <property type="evidence" value="ECO:0007669"/>
    <property type="project" value="InterPro"/>
</dbReference>